<keyword evidence="1" id="KW-0808">Transferase</keyword>
<accession>A0A1I4RVI2</accession>
<dbReference type="GO" id="GO:0016740">
    <property type="term" value="F:transferase activity"/>
    <property type="evidence" value="ECO:0007669"/>
    <property type="project" value="UniProtKB-KW"/>
</dbReference>
<organism evidence="1 2">
    <name type="scientific">Methanolobus profundi</name>
    <dbReference type="NCBI Taxonomy" id="487685"/>
    <lineage>
        <taxon>Archaea</taxon>
        <taxon>Methanobacteriati</taxon>
        <taxon>Methanobacteriota</taxon>
        <taxon>Stenosarchaea group</taxon>
        <taxon>Methanomicrobia</taxon>
        <taxon>Methanosarcinales</taxon>
        <taxon>Methanosarcinaceae</taxon>
        <taxon>Methanolobus</taxon>
    </lineage>
</organism>
<sequence length="194" mass="21267">MLIIVDLIVRLNGGFFELKNKINSTNHLLVKKIYLLLYVLYLKSNCSFIGYNSIFAATPTLPHGINGIFISGNAVIGKNCVIFQNTTIGSNTLPDSKGLGSPTIGDNCYIGAGAVIIGNINIGNNCRIGANTTVFQDIPDNSVVISSKPLIIQKDNLNNHFYSKHGNKWVYCEENTFIPENDVDILNKLNNAFK</sequence>
<keyword evidence="2" id="KW-1185">Reference proteome</keyword>
<dbReference type="Pfam" id="PF00132">
    <property type="entry name" value="Hexapep"/>
    <property type="match status" value="1"/>
</dbReference>
<reference evidence="2" key="1">
    <citation type="submission" date="2016-10" db="EMBL/GenBank/DDBJ databases">
        <authorList>
            <person name="Varghese N."/>
            <person name="Submissions S."/>
        </authorList>
    </citation>
    <scope>NUCLEOTIDE SEQUENCE [LARGE SCALE GENOMIC DNA]</scope>
    <source>
        <strain evidence="2">Mob M</strain>
    </source>
</reference>
<dbReference type="InterPro" id="IPR011004">
    <property type="entry name" value="Trimer_LpxA-like_sf"/>
</dbReference>
<dbReference type="Gene3D" id="2.160.10.10">
    <property type="entry name" value="Hexapeptide repeat proteins"/>
    <property type="match status" value="1"/>
</dbReference>
<evidence type="ECO:0000313" key="2">
    <source>
        <dbReference type="Proteomes" id="UP000198535"/>
    </source>
</evidence>
<dbReference type="RefSeq" id="WP_091935854.1">
    <property type="nucleotide sequence ID" value="NZ_FOUJ01000003.1"/>
</dbReference>
<gene>
    <name evidence="1" type="ORF">SAMN04488696_1610</name>
</gene>
<evidence type="ECO:0000313" key="1">
    <source>
        <dbReference type="EMBL" id="SFM56258.1"/>
    </source>
</evidence>
<name>A0A1I4RVI2_9EURY</name>
<dbReference type="STRING" id="487685.SAMN04488696_1610"/>
<proteinExistence type="predicted"/>
<dbReference type="EMBL" id="FOUJ01000003">
    <property type="protein sequence ID" value="SFM56258.1"/>
    <property type="molecule type" value="Genomic_DNA"/>
</dbReference>
<dbReference type="Proteomes" id="UP000198535">
    <property type="component" value="Unassembled WGS sequence"/>
</dbReference>
<dbReference type="AlphaFoldDB" id="A0A1I4RVI2"/>
<dbReference type="InterPro" id="IPR001451">
    <property type="entry name" value="Hexapep"/>
</dbReference>
<dbReference type="SUPFAM" id="SSF51161">
    <property type="entry name" value="Trimeric LpxA-like enzymes"/>
    <property type="match status" value="1"/>
</dbReference>
<dbReference type="PANTHER" id="PTHR42811">
    <property type="entry name" value="SERINE ACETYLTRANSFERASE"/>
    <property type="match status" value="1"/>
</dbReference>
<protein>
    <submittedName>
        <fullName evidence="1">Serine O-acetyltransferase</fullName>
    </submittedName>
</protein>